<dbReference type="Proteomes" id="UP000075476">
    <property type="component" value="Unassembled WGS sequence"/>
</dbReference>
<comment type="caution">
    <text evidence="2">The sequence shown here is derived from an EMBL/GenBank/DDBJ whole genome shotgun (WGS) entry which is preliminary data.</text>
</comment>
<proteinExistence type="predicted"/>
<dbReference type="AlphaFoldDB" id="A0A9X0MKP0"/>
<gene>
    <name evidence="2" type="ORF">AT268_33865</name>
</gene>
<feature type="signal peptide" evidence="1">
    <location>
        <begin position="1"/>
        <end position="31"/>
    </location>
</feature>
<evidence type="ECO:0000313" key="2">
    <source>
        <dbReference type="EMBL" id="KXY51460.1"/>
    </source>
</evidence>
<reference evidence="2 3" key="1">
    <citation type="submission" date="2015-12" db="EMBL/GenBank/DDBJ databases">
        <title>Bacillus cereus Group isolate.</title>
        <authorList>
            <person name="Kovac J."/>
        </authorList>
    </citation>
    <scope>NUCLEOTIDE SEQUENCE [LARGE SCALE GENOMIC DNA]</scope>
    <source>
        <strain evidence="2 3">FSL K6-0073</strain>
    </source>
</reference>
<dbReference type="EMBL" id="LOMO01000001">
    <property type="protein sequence ID" value="KXY51460.1"/>
    <property type="molecule type" value="Genomic_DNA"/>
</dbReference>
<name>A0A9X0MKP0_BACCE</name>
<sequence length="1002" mass="114088">MSNMNIKRLSVGASSLSVGFLALLASPIAVNALDNMDNGANSTLEPVWEGVPEHLKWNIKPPMMKFTDKDGNRKYWYDRNSENILFRTNYYGVTYYSPVPPKQLEYMTSMRSYFYVLENYNSRNINGGYEERYDKSYPNFKTKSTVVNQTSRNALQSPHYYNEYEAYRGAVGEWRYLGYSAFGNNVENPYFPPDIFSDETPGSYKWDLFPYNLGSKWLPQGPSRWDDSTIGDLFNAKIKAIKRLLDQEPSMKYKNSNPYYWADRLSLTSDPDAEMAVFIGTREGGRKYRTLTVKSDEMKNLRITEYTVLDNNGNVVGTFTRRDGVDSGSSRTFKKLMKGEKYKIIVRVKNDSQQETTLNPTKLDIGYSLSSTTWSKGSNNWNTTLSEERTLVPGESATFTYDNFVIPLNSNKYIGLTGNINKDHFFAGDNTNPNDDDANLVFPVEGTGNMSAENITLIDRNGNEVEKPIPGEDYKIKYKFKYQGIDIREPVYRDEGFCEAHNNSGICISWGTRSVFDHYYYPEVNIDAYYTINRKLPKGESDSINGHLTKRMQLRNGTTFEFITPEYTTYEVPIIDTSIRMNLENNYDYANIDKGDDTSRKKWHSFYNYKVKNVEILPKTEKPTEAGYQTFAVKFDVDNEVPSEVTDFEKDVQIGITVNGEKHLFMEHIGIGENKNIVKEVKIWVDPKVTSKVDAQVYVNVDKNAWEEDLSTQEDNKGDTATTIKGSEKTTGAKIERPMNPFEKACALGKNTKNTWNQYYELHEWSGQLKKYSANGKSYEFYKYSAGSKHDGTVQQQEEYKISKVLFKSKLTEDLKMGASRDGWVDLAKGEIGKIKAGYGYELKVDVDYNTNAFETEPQSWNVNGTGQWVRPKHVEPNIPSELYIKTPDGKILSVSGVHGTNKGLDVKREGDRNKVSMTYTIKPKDTLGVKNAPKIYIDPNTKDGSYKLQVFTPEINGIPTKSKMEGNTLTSIGNMLCDNLTDLKLEVTGSATDDLKGHIVQ</sequence>
<evidence type="ECO:0000256" key="1">
    <source>
        <dbReference type="SAM" id="SignalP"/>
    </source>
</evidence>
<organism evidence="2 3">
    <name type="scientific">Bacillus cereus</name>
    <dbReference type="NCBI Taxonomy" id="1396"/>
    <lineage>
        <taxon>Bacteria</taxon>
        <taxon>Bacillati</taxon>
        <taxon>Bacillota</taxon>
        <taxon>Bacilli</taxon>
        <taxon>Bacillales</taxon>
        <taxon>Bacillaceae</taxon>
        <taxon>Bacillus</taxon>
        <taxon>Bacillus cereus group</taxon>
    </lineage>
</organism>
<evidence type="ECO:0000313" key="3">
    <source>
        <dbReference type="Proteomes" id="UP000075476"/>
    </source>
</evidence>
<keyword evidence="1" id="KW-0732">Signal</keyword>
<feature type="chain" id="PRO_5040996920" evidence="1">
    <location>
        <begin position="32"/>
        <end position="1002"/>
    </location>
</feature>
<protein>
    <submittedName>
        <fullName evidence="2">Uncharacterized protein</fullName>
    </submittedName>
</protein>
<accession>A0A9X0MKP0</accession>